<dbReference type="Gene3D" id="2.60.120.260">
    <property type="entry name" value="Galactose-binding domain-like"/>
    <property type="match status" value="1"/>
</dbReference>
<evidence type="ECO:0000256" key="3">
    <source>
        <dbReference type="SAM" id="MobiDB-lite"/>
    </source>
</evidence>
<feature type="region of interest" description="Disordered" evidence="3">
    <location>
        <begin position="810"/>
        <end position="997"/>
    </location>
</feature>
<accession>A0A286UFV6</accession>
<feature type="compositionally biased region" description="Low complexity" evidence="3">
    <location>
        <begin position="453"/>
        <end position="476"/>
    </location>
</feature>
<evidence type="ECO:0000259" key="5">
    <source>
        <dbReference type="Pfam" id="PF24981"/>
    </source>
</evidence>
<dbReference type="EMBL" id="NBII01000005">
    <property type="protein sequence ID" value="PAV18486.1"/>
    <property type="molecule type" value="Genomic_DNA"/>
</dbReference>
<protein>
    <submittedName>
        <fullName evidence="6">Mei4-dependent 6</fullName>
    </submittedName>
</protein>
<dbReference type="OrthoDB" id="10052615at2759"/>
<dbReference type="InParanoid" id="A0A286UFV6"/>
<dbReference type="InterPro" id="IPR052456">
    <property type="entry name" value="CTLH_complex_component"/>
</dbReference>
<dbReference type="SUPFAM" id="SSF50965">
    <property type="entry name" value="Galactose oxidase, central domain"/>
    <property type="match status" value="1"/>
</dbReference>
<feature type="region of interest" description="Disordered" evidence="3">
    <location>
        <begin position="389"/>
        <end position="476"/>
    </location>
</feature>
<dbReference type="Proteomes" id="UP000217199">
    <property type="component" value="Unassembled WGS sequence"/>
</dbReference>
<evidence type="ECO:0000313" key="6">
    <source>
        <dbReference type="EMBL" id="PAV18486.1"/>
    </source>
</evidence>
<evidence type="ECO:0000256" key="1">
    <source>
        <dbReference type="ARBA" id="ARBA00022441"/>
    </source>
</evidence>
<dbReference type="Pfam" id="PF24981">
    <property type="entry name" value="Beta-prop_ATRN-LZTR1"/>
    <property type="match status" value="1"/>
</dbReference>
<keyword evidence="7" id="KW-1185">Reference proteome</keyword>
<keyword evidence="2" id="KW-0677">Repeat</keyword>
<evidence type="ECO:0000259" key="4">
    <source>
        <dbReference type="Pfam" id="PF06588"/>
    </source>
</evidence>
<evidence type="ECO:0000313" key="7">
    <source>
        <dbReference type="Proteomes" id="UP000217199"/>
    </source>
</evidence>
<dbReference type="PANTHER" id="PTHR15526:SF5">
    <property type="entry name" value="MUSKELIN"/>
    <property type="match status" value="1"/>
</dbReference>
<dbReference type="STRING" id="2282107.A0A286UFV6"/>
<dbReference type="SUPFAM" id="SSF49785">
    <property type="entry name" value="Galactose-binding domain-like"/>
    <property type="match status" value="1"/>
</dbReference>
<reference evidence="6 7" key="1">
    <citation type="journal article" date="2017" name="Mol. Ecol.">
        <title>Comparative and population genomic landscape of Phellinus noxius: A hypervariable fungus causing root rot in trees.</title>
        <authorList>
            <person name="Chung C.L."/>
            <person name="Lee T.J."/>
            <person name="Akiba M."/>
            <person name="Lee H.H."/>
            <person name="Kuo T.H."/>
            <person name="Liu D."/>
            <person name="Ke H.M."/>
            <person name="Yokoi T."/>
            <person name="Roa M.B."/>
            <person name="Lu M.J."/>
            <person name="Chang Y.Y."/>
            <person name="Ann P.J."/>
            <person name="Tsai J.N."/>
            <person name="Chen C.Y."/>
            <person name="Tzean S.S."/>
            <person name="Ota Y."/>
            <person name="Hattori T."/>
            <person name="Sahashi N."/>
            <person name="Liou R.F."/>
            <person name="Kikuchi T."/>
            <person name="Tsai I.J."/>
        </authorList>
    </citation>
    <scope>NUCLEOTIDE SEQUENCE [LARGE SCALE GENOMIC DNA]</scope>
    <source>
        <strain evidence="6 7">FFPRI411160</strain>
    </source>
</reference>
<dbReference type="AlphaFoldDB" id="A0A286UFV6"/>
<dbReference type="Pfam" id="PF24681">
    <property type="entry name" value="Kelch_KLHDC2_KLHL20_DRC7"/>
    <property type="match status" value="1"/>
</dbReference>
<feature type="compositionally biased region" description="Basic and acidic residues" evidence="3">
    <location>
        <begin position="980"/>
        <end position="997"/>
    </location>
</feature>
<feature type="domain" description="Attractin/MKLN-like beta-propeller" evidence="5">
    <location>
        <begin position="491"/>
        <end position="678"/>
    </location>
</feature>
<feature type="compositionally biased region" description="Low complexity" evidence="3">
    <location>
        <begin position="827"/>
        <end position="846"/>
    </location>
</feature>
<dbReference type="InterPro" id="IPR008979">
    <property type="entry name" value="Galactose-bd-like_sf"/>
</dbReference>
<feature type="domain" description="Muskelin N-terminal" evidence="4">
    <location>
        <begin position="26"/>
        <end position="223"/>
    </location>
</feature>
<dbReference type="Gene3D" id="2.120.10.80">
    <property type="entry name" value="Kelch-type beta propeller"/>
    <property type="match status" value="2"/>
</dbReference>
<feature type="compositionally biased region" description="Basic and acidic residues" evidence="3">
    <location>
        <begin position="957"/>
        <end position="966"/>
    </location>
</feature>
<gene>
    <name evidence="6" type="ORF">PNOK_0532800</name>
</gene>
<dbReference type="Pfam" id="PF06588">
    <property type="entry name" value="Muskelin_N"/>
    <property type="match status" value="1"/>
</dbReference>
<feature type="compositionally biased region" description="Low complexity" evidence="3">
    <location>
        <begin position="866"/>
        <end position="885"/>
    </location>
</feature>
<dbReference type="PANTHER" id="PTHR15526">
    <property type="entry name" value="MUSKELIN"/>
    <property type="match status" value="1"/>
</dbReference>
<dbReference type="FunCoup" id="A0A286UFV6">
    <property type="interactions" value="447"/>
</dbReference>
<dbReference type="GO" id="GO:0005737">
    <property type="term" value="C:cytoplasm"/>
    <property type="evidence" value="ECO:0007669"/>
    <property type="project" value="TreeGrafter"/>
</dbReference>
<dbReference type="InterPro" id="IPR056737">
    <property type="entry name" value="Beta-prop_ATRN-MKLN-like"/>
</dbReference>
<evidence type="ECO:0000256" key="2">
    <source>
        <dbReference type="ARBA" id="ARBA00022737"/>
    </source>
</evidence>
<dbReference type="SUPFAM" id="SSF117281">
    <property type="entry name" value="Kelch motif"/>
    <property type="match status" value="1"/>
</dbReference>
<sequence>MFGAHSISNTLMHSTITQTPTPMSTTQIRYRIAGCSDHSGRYVADHIRVDRPMDQSSRWSSAKDNSIHGKSWILLELENPAVVESITFGKFHKIHSCNMKDFEVHVGMSQEYMKEVIRSSLKNDPKSEGFPIAYRGGNGTTYPIKYVKIVILSAHGANYNTSIWYVSLSGNTDESYVRQVLNTYERDRETLAMRHVIKHLRQRRYISICQDLLNRSGVELEHPLVTKLYEMLVLRGDWASTEKQLRVLSSAGLFSSYIHSCQPRAQWQRLQGTDANGDAPSARGGHAMCIDEAEEKIYLFGGYDGRRSLDDFWVYDIREARWTVISHSVSEEKNGPGPRACHKMVFNPANGCIYMLGRLADQDFGENVGVGNTNVSGAASIVNVAAASATSSPDGSRGSENGGTPNNNNNSSAGSASVPAGTTTSTTPPAPPPLAEFVQGTGQVQSAWRNRRSVGVGTPGTVGTPTQSQPTSGTPQEYLSEFFRYRTRGLDKGKWELLDIDTAEKGGPKLVYDHQLALDAEAQILYVQGGRVVDGDWNTPKYSGLFGYDLRTGKWNALQTVTTDGAFPSRFGHSMLLEPIRKRLYILAGQKEEYLSDMWEYDIRSRSMTELFPNFTSAGGPDACFAQRAVLDPELKEVYVFAGLTRKNISTTSALPVSLYRYDTRPGTWMRIPPAPQASQEIGPVDHREWKVPITRCACQVVYHSKKKTFYLHGGNNAEAARRETNGGAESERRLDDFWSMTLQRPSPEEIIRRATFEIRRQQFRELCEDQSPATALRFLQCEVSSVVNHDDNEEAANFRSLLAYLLSQPPPALNSEPQAHHHHHQPPQSGFSISASNESSPSSDSHMLPHVDMDNSKNSNRPARASYSSSSSASSSESTTSSASCVTGSGEWTSEIRADEDEEMEDVSNLPEGSNSEEMMPSRNQTLSEETVFSGLAASTSGSGTGTEREHHHRPEIHSHQDPRSHHNPHSRQSAIKEAPGRDDPYELHLRGGRTLSDERFIQRTEVFEKLLKLVNPGDEEPEARLVDVLGSLL</sequence>
<name>A0A286UFV6_9AGAM</name>
<keyword evidence="1" id="KW-0880">Kelch repeat</keyword>
<organism evidence="6 7">
    <name type="scientific">Pyrrhoderma noxium</name>
    <dbReference type="NCBI Taxonomy" id="2282107"/>
    <lineage>
        <taxon>Eukaryota</taxon>
        <taxon>Fungi</taxon>
        <taxon>Dikarya</taxon>
        <taxon>Basidiomycota</taxon>
        <taxon>Agaricomycotina</taxon>
        <taxon>Agaricomycetes</taxon>
        <taxon>Hymenochaetales</taxon>
        <taxon>Hymenochaetaceae</taxon>
        <taxon>Pyrrhoderma</taxon>
    </lineage>
</organism>
<comment type="caution">
    <text evidence="6">The sequence shown here is derived from an EMBL/GenBank/DDBJ whole genome shotgun (WGS) entry which is preliminary data.</text>
</comment>
<feature type="compositionally biased region" description="Low complexity" evidence="3">
    <location>
        <begin position="389"/>
        <end position="427"/>
    </location>
</feature>
<proteinExistence type="predicted"/>
<dbReference type="InterPro" id="IPR015915">
    <property type="entry name" value="Kelch-typ_b-propeller"/>
</dbReference>
<dbReference type="InterPro" id="IPR011043">
    <property type="entry name" value="Gal_Oxase/kelch_b-propeller"/>
</dbReference>
<feature type="compositionally biased region" description="Polar residues" evidence="3">
    <location>
        <begin position="912"/>
        <end position="932"/>
    </location>
</feature>
<dbReference type="InterPro" id="IPR010565">
    <property type="entry name" value="Muskelin_N"/>
</dbReference>